<dbReference type="GeneID" id="83205931"/>
<dbReference type="OrthoDB" id="5329176at2759"/>
<evidence type="ECO:0000313" key="10">
    <source>
        <dbReference type="Proteomes" id="UP001150941"/>
    </source>
</evidence>
<comment type="caution">
    <text evidence="9">The sequence shown here is derived from an EMBL/GenBank/DDBJ whole genome shotgun (WGS) entry which is preliminary data.</text>
</comment>
<dbReference type="Pfam" id="PF20684">
    <property type="entry name" value="Fung_rhodopsin"/>
    <property type="match status" value="1"/>
</dbReference>
<dbReference type="EMBL" id="JAPQKS010000007">
    <property type="protein sequence ID" value="KAJ5220128.1"/>
    <property type="molecule type" value="Genomic_DNA"/>
</dbReference>
<feature type="transmembrane region" description="Helical" evidence="7">
    <location>
        <begin position="164"/>
        <end position="191"/>
    </location>
</feature>
<feature type="transmembrane region" description="Helical" evidence="7">
    <location>
        <begin position="94"/>
        <end position="111"/>
    </location>
</feature>
<feature type="transmembrane region" description="Helical" evidence="7">
    <location>
        <begin position="123"/>
        <end position="144"/>
    </location>
</feature>
<evidence type="ECO:0000256" key="1">
    <source>
        <dbReference type="ARBA" id="ARBA00004141"/>
    </source>
</evidence>
<dbReference type="RefSeq" id="XP_058326958.1">
    <property type="nucleotide sequence ID" value="XM_058478628.1"/>
</dbReference>
<evidence type="ECO:0000256" key="2">
    <source>
        <dbReference type="ARBA" id="ARBA00022692"/>
    </source>
</evidence>
<dbReference type="Proteomes" id="UP001150941">
    <property type="component" value="Unassembled WGS sequence"/>
</dbReference>
<dbReference type="AlphaFoldDB" id="A0A9W9TEX1"/>
<evidence type="ECO:0000256" key="4">
    <source>
        <dbReference type="ARBA" id="ARBA00023136"/>
    </source>
</evidence>
<comment type="similarity">
    <text evidence="5">Belongs to the SAT4 family.</text>
</comment>
<organism evidence="9 10">
    <name type="scientific">Penicillium chermesinum</name>
    <dbReference type="NCBI Taxonomy" id="63820"/>
    <lineage>
        <taxon>Eukaryota</taxon>
        <taxon>Fungi</taxon>
        <taxon>Dikarya</taxon>
        <taxon>Ascomycota</taxon>
        <taxon>Pezizomycotina</taxon>
        <taxon>Eurotiomycetes</taxon>
        <taxon>Eurotiomycetidae</taxon>
        <taxon>Eurotiales</taxon>
        <taxon>Aspergillaceae</taxon>
        <taxon>Penicillium</taxon>
    </lineage>
</organism>
<name>A0A9W9TEX1_9EURO</name>
<evidence type="ECO:0000256" key="6">
    <source>
        <dbReference type="SAM" id="MobiDB-lite"/>
    </source>
</evidence>
<feature type="transmembrane region" description="Helical" evidence="7">
    <location>
        <begin position="242"/>
        <end position="264"/>
    </location>
</feature>
<evidence type="ECO:0000256" key="3">
    <source>
        <dbReference type="ARBA" id="ARBA00022989"/>
    </source>
</evidence>
<keyword evidence="3 7" id="KW-1133">Transmembrane helix</keyword>
<evidence type="ECO:0000256" key="5">
    <source>
        <dbReference type="ARBA" id="ARBA00038359"/>
    </source>
</evidence>
<proteinExistence type="inferred from homology"/>
<keyword evidence="2 7" id="KW-0812">Transmembrane</keyword>
<dbReference type="InterPro" id="IPR049326">
    <property type="entry name" value="Rhodopsin_dom_fungi"/>
</dbReference>
<reference evidence="9" key="2">
    <citation type="journal article" date="2023" name="IMA Fungus">
        <title>Comparative genomic study of the Penicillium genus elucidates a diverse pangenome and 15 lateral gene transfer events.</title>
        <authorList>
            <person name="Petersen C."/>
            <person name="Sorensen T."/>
            <person name="Nielsen M.R."/>
            <person name="Sondergaard T.E."/>
            <person name="Sorensen J.L."/>
            <person name="Fitzpatrick D.A."/>
            <person name="Frisvad J.C."/>
            <person name="Nielsen K.L."/>
        </authorList>
    </citation>
    <scope>NUCLEOTIDE SEQUENCE</scope>
    <source>
        <strain evidence="9">IBT 19713</strain>
    </source>
</reference>
<feature type="transmembrane region" description="Helical" evidence="7">
    <location>
        <begin position="43"/>
        <end position="64"/>
    </location>
</feature>
<feature type="transmembrane region" description="Helical" evidence="7">
    <location>
        <begin position="12"/>
        <end position="31"/>
    </location>
</feature>
<evidence type="ECO:0000259" key="8">
    <source>
        <dbReference type="Pfam" id="PF20684"/>
    </source>
</evidence>
<reference evidence="9" key="1">
    <citation type="submission" date="2022-11" db="EMBL/GenBank/DDBJ databases">
        <authorList>
            <person name="Petersen C."/>
        </authorList>
    </citation>
    <scope>NUCLEOTIDE SEQUENCE</scope>
    <source>
        <strain evidence="9">IBT 19713</strain>
    </source>
</reference>
<feature type="compositionally biased region" description="Basic and acidic residues" evidence="6">
    <location>
        <begin position="318"/>
        <end position="328"/>
    </location>
</feature>
<evidence type="ECO:0000256" key="7">
    <source>
        <dbReference type="SAM" id="Phobius"/>
    </source>
</evidence>
<protein>
    <recommendedName>
        <fullName evidence="8">Rhodopsin domain-containing protein</fullName>
    </recommendedName>
</protein>
<keyword evidence="10" id="KW-1185">Reference proteome</keyword>
<keyword evidence="4 7" id="KW-0472">Membrane</keyword>
<dbReference type="GO" id="GO:0016020">
    <property type="term" value="C:membrane"/>
    <property type="evidence" value="ECO:0007669"/>
    <property type="project" value="UniProtKB-SubCell"/>
</dbReference>
<evidence type="ECO:0000313" key="9">
    <source>
        <dbReference type="EMBL" id="KAJ5220128.1"/>
    </source>
</evidence>
<gene>
    <name evidence="9" type="ORF">N7468_009332</name>
</gene>
<comment type="subcellular location">
    <subcellularLocation>
        <location evidence="1">Membrane</location>
        <topology evidence="1">Multi-pass membrane protein</topology>
    </subcellularLocation>
</comment>
<sequence>MVDDHHQKTALGVVIAFPVLGGIAILLRLWARSLSRSRLASDDYLIIAGYILAVCQSVTSWYYIKTNYVGIHIWDVPKDHDVKRGLIWNYANQLIYNPCLTLIKVSILMFLRRLDSHSRVVNGLIWTSFAIVVGLFIAVLFVDIFQCHPVAYVYDLSIPGGTCIAQGAFYVSTAALNLFTDLMVLTIPIIITWRLQMPLRRKIAVCAILCMGAVATGIGVWRLVVLAGVFFPSSVNPDPTYAISFCSSAIEVNVAVITACGPSFRAIATKYLPRLIGSSGKHTSRYGSAGGSRKFPVSRIFSNKASQLRSNGEDGYEMTDRNGKHRVDVTSGDAFNMRKYRRGGDSPSISSGSEEAVEGIVKTTDVSVRYTVDDVHTSEARSHEGRHVSVDSLV</sequence>
<feature type="domain" description="Rhodopsin" evidence="8">
    <location>
        <begin position="27"/>
        <end position="268"/>
    </location>
</feature>
<feature type="region of interest" description="Disordered" evidence="6">
    <location>
        <begin position="309"/>
        <end position="357"/>
    </location>
</feature>
<dbReference type="InterPro" id="IPR052337">
    <property type="entry name" value="SAT4-like"/>
</dbReference>
<accession>A0A9W9TEX1</accession>
<dbReference type="PANTHER" id="PTHR33048">
    <property type="entry name" value="PTH11-LIKE INTEGRAL MEMBRANE PROTEIN (AFU_ORTHOLOGUE AFUA_5G11245)"/>
    <property type="match status" value="1"/>
</dbReference>
<dbReference type="PANTHER" id="PTHR33048:SF47">
    <property type="entry name" value="INTEGRAL MEMBRANE PROTEIN-RELATED"/>
    <property type="match status" value="1"/>
</dbReference>
<feature type="transmembrane region" description="Helical" evidence="7">
    <location>
        <begin position="203"/>
        <end position="230"/>
    </location>
</feature>